<evidence type="ECO:0000256" key="1">
    <source>
        <dbReference type="SAM" id="Phobius"/>
    </source>
</evidence>
<dbReference type="InterPro" id="IPR011055">
    <property type="entry name" value="Dup_hybrid_motif"/>
</dbReference>
<dbReference type="InterPro" id="IPR016047">
    <property type="entry name" value="M23ase_b-sheet_dom"/>
</dbReference>
<feature type="domain" description="LysM" evidence="2">
    <location>
        <begin position="115"/>
        <end position="159"/>
    </location>
</feature>
<dbReference type="InterPro" id="IPR018392">
    <property type="entry name" value="LysM"/>
</dbReference>
<evidence type="ECO:0000313" key="3">
    <source>
        <dbReference type="EMBL" id="OHA73095.1"/>
    </source>
</evidence>
<reference evidence="3 4" key="1">
    <citation type="journal article" date="2016" name="Nat. Commun.">
        <title>Thousands of microbial genomes shed light on interconnected biogeochemical processes in an aquifer system.</title>
        <authorList>
            <person name="Anantharaman K."/>
            <person name="Brown C.T."/>
            <person name="Hug L.A."/>
            <person name="Sharon I."/>
            <person name="Castelle C.J."/>
            <person name="Probst A.J."/>
            <person name="Thomas B.C."/>
            <person name="Singh A."/>
            <person name="Wilkins M.J."/>
            <person name="Karaoz U."/>
            <person name="Brodie E.L."/>
            <person name="Williams K.H."/>
            <person name="Hubbard S.S."/>
            <person name="Banfield J.F."/>
        </authorList>
    </citation>
    <scope>NUCLEOTIDE SEQUENCE [LARGE SCALE GENOMIC DNA]</scope>
</reference>
<dbReference type="Pfam" id="PF01476">
    <property type="entry name" value="LysM"/>
    <property type="match status" value="2"/>
</dbReference>
<proteinExistence type="predicted"/>
<dbReference type="EMBL" id="MHUG01000016">
    <property type="protein sequence ID" value="OHA73095.1"/>
    <property type="molecule type" value="Genomic_DNA"/>
</dbReference>
<feature type="domain" description="LysM" evidence="2">
    <location>
        <begin position="165"/>
        <end position="209"/>
    </location>
</feature>
<protein>
    <recommendedName>
        <fullName evidence="2">LysM domain-containing protein</fullName>
    </recommendedName>
</protein>
<dbReference type="Pfam" id="PF01551">
    <property type="entry name" value="Peptidase_M23"/>
    <property type="match status" value="1"/>
</dbReference>
<dbReference type="SUPFAM" id="SSF51261">
    <property type="entry name" value="Duplicated hybrid motif"/>
    <property type="match status" value="1"/>
</dbReference>
<name>A0A1G2RJR6_9BACT</name>
<accession>A0A1G2RJR6</accession>
<dbReference type="GO" id="GO:0004222">
    <property type="term" value="F:metalloendopeptidase activity"/>
    <property type="evidence" value="ECO:0007669"/>
    <property type="project" value="TreeGrafter"/>
</dbReference>
<dbReference type="STRING" id="1802461.A3B24_01630"/>
<evidence type="ECO:0000313" key="4">
    <source>
        <dbReference type="Proteomes" id="UP000176917"/>
    </source>
</evidence>
<keyword evidence="1" id="KW-0472">Membrane</keyword>
<organism evidence="3 4">
    <name type="scientific">Candidatus Wildermuthbacteria bacterium RIFCSPLOWO2_01_FULL_48_16</name>
    <dbReference type="NCBI Taxonomy" id="1802461"/>
    <lineage>
        <taxon>Bacteria</taxon>
        <taxon>Candidatus Wildermuthiibacteriota</taxon>
    </lineage>
</organism>
<keyword evidence="1" id="KW-1133">Transmembrane helix</keyword>
<dbReference type="Gene3D" id="3.10.350.10">
    <property type="entry name" value="LysM domain"/>
    <property type="match status" value="2"/>
</dbReference>
<dbReference type="CDD" id="cd00118">
    <property type="entry name" value="LysM"/>
    <property type="match status" value="1"/>
</dbReference>
<dbReference type="PROSITE" id="PS51782">
    <property type="entry name" value="LYSM"/>
    <property type="match status" value="2"/>
</dbReference>
<evidence type="ECO:0000259" key="2">
    <source>
        <dbReference type="PROSITE" id="PS51782"/>
    </source>
</evidence>
<dbReference type="CDD" id="cd12797">
    <property type="entry name" value="M23_peptidase"/>
    <property type="match status" value="1"/>
</dbReference>
<dbReference type="InterPro" id="IPR050570">
    <property type="entry name" value="Cell_wall_metabolism_enzyme"/>
</dbReference>
<dbReference type="PANTHER" id="PTHR21666:SF270">
    <property type="entry name" value="MUREIN HYDROLASE ACTIVATOR ENVC"/>
    <property type="match status" value="1"/>
</dbReference>
<dbReference type="Gene3D" id="2.70.70.10">
    <property type="entry name" value="Glucose Permease (Domain IIA)"/>
    <property type="match status" value="1"/>
</dbReference>
<dbReference type="SMART" id="SM00257">
    <property type="entry name" value="LysM"/>
    <property type="match status" value="2"/>
</dbReference>
<gene>
    <name evidence="3" type="ORF">A3B24_01630</name>
</gene>
<dbReference type="Proteomes" id="UP000176917">
    <property type="component" value="Unassembled WGS sequence"/>
</dbReference>
<dbReference type="InterPro" id="IPR036779">
    <property type="entry name" value="LysM_dom_sf"/>
</dbReference>
<keyword evidence="1" id="KW-0812">Transmembrane</keyword>
<dbReference type="PANTHER" id="PTHR21666">
    <property type="entry name" value="PEPTIDASE-RELATED"/>
    <property type="match status" value="1"/>
</dbReference>
<dbReference type="AlphaFoldDB" id="A0A1G2RJR6"/>
<feature type="transmembrane region" description="Helical" evidence="1">
    <location>
        <begin position="24"/>
        <end position="42"/>
    </location>
</feature>
<sequence>MKSTQKDISSESRLSDGQAGHTHPGLYVALGAIFLLVFLGTGSGRGQAVSGLFASPVLAQKGFLSSKLAPVPLTPELTLIGKTGLRANTPPLGASPKVLGAILGEIPNDTRPEVLLYEVEEGDTVSSLAERFGISQDTILWANDLSKGASLKPGDHLSILPVTGALHLVRPNDTLSEIASWYKAKADEVVAFNQLSSTSEIFAGDILVIPGGIMPSRLPSGRLTPLPNSYFIWPIPSPHRITQGLHPFNAVDMSNGACGEAIWAAAGGQVQKTGSTRVGGKYVRILHPNGVVTYYGHLSGILVAPGSRVLQGQMVGYMGRTGTSATGCHLHLEVRGAANPFVK</sequence>
<comment type="caution">
    <text evidence="3">The sequence shown here is derived from an EMBL/GenBank/DDBJ whole genome shotgun (WGS) entry which is preliminary data.</text>
</comment>
<dbReference type="SUPFAM" id="SSF54106">
    <property type="entry name" value="LysM domain"/>
    <property type="match status" value="1"/>
</dbReference>